<dbReference type="PROSITE" id="PS01031">
    <property type="entry name" value="SHSP"/>
    <property type="match status" value="1"/>
</dbReference>
<dbReference type="Gene3D" id="2.60.40.790">
    <property type="match status" value="1"/>
</dbReference>
<dbReference type="SUPFAM" id="SSF49764">
    <property type="entry name" value="HSP20-like chaperones"/>
    <property type="match status" value="1"/>
</dbReference>
<keyword evidence="5" id="KW-1185">Reference proteome</keyword>
<accession>A0A1W2F1R4</accession>
<name>A0A1W2F1R4_9SPHI</name>
<protein>
    <submittedName>
        <fullName evidence="4">HSP20 family protein</fullName>
    </submittedName>
</protein>
<dbReference type="InterPro" id="IPR002068">
    <property type="entry name" value="A-crystallin/Hsp20_dom"/>
</dbReference>
<evidence type="ECO:0000256" key="2">
    <source>
        <dbReference type="RuleBase" id="RU003616"/>
    </source>
</evidence>
<sequence length="132" mass="15292">MLTDYNYVEGIKMTRLIFNKRNNIFDPIFNDNIIPDSKIPGIPTVSISETDSHYYIKLETKGLRKRDLMIRLDRKLLKISVEKSEEIGNVQFFALPDSVDDSNIKTRFTKGVLKFNVAKTKRKNSGQAKKHK</sequence>
<comment type="similarity">
    <text evidence="1 2">Belongs to the small heat shock protein (HSP20) family.</text>
</comment>
<dbReference type="EMBL" id="FWYB01000018">
    <property type="protein sequence ID" value="SMD15416.1"/>
    <property type="molecule type" value="Genomic_DNA"/>
</dbReference>
<dbReference type="AlphaFoldDB" id="A0A1W2F1R4"/>
<evidence type="ECO:0000313" key="4">
    <source>
        <dbReference type="EMBL" id="SMD15416.1"/>
    </source>
</evidence>
<dbReference type="STRING" id="475255.SAMN04488101_11865"/>
<evidence type="ECO:0000256" key="1">
    <source>
        <dbReference type="PROSITE-ProRule" id="PRU00285"/>
    </source>
</evidence>
<dbReference type="InterPro" id="IPR008978">
    <property type="entry name" value="HSP20-like_chaperone"/>
</dbReference>
<dbReference type="CDD" id="cd00298">
    <property type="entry name" value="ACD_sHsps_p23-like"/>
    <property type="match status" value="1"/>
</dbReference>
<dbReference type="Proteomes" id="UP000192678">
    <property type="component" value="Unassembled WGS sequence"/>
</dbReference>
<reference evidence="4 5" key="1">
    <citation type="submission" date="2017-04" db="EMBL/GenBank/DDBJ databases">
        <authorList>
            <person name="Afonso C.L."/>
            <person name="Miller P.J."/>
            <person name="Scott M.A."/>
            <person name="Spackman E."/>
            <person name="Goraichik I."/>
            <person name="Dimitrov K.M."/>
            <person name="Suarez D.L."/>
            <person name="Swayne D.E."/>
        </authorList>
    </citation>
    <scope>NUCLEOTIDE SEQUENCE [LARGE SCALE GENOMIC DNA]</scope>
    <source>
        <strain evidence="4 5">DSM 19625</strain>
    </source>
</reference>
<feature type="domain" description="SHSP" evidence="3">
    <location>
        <begin position="36"/>
        <end position="132"/>
    </location>
</feature>
<organism evidence="4 5">
    <name type="scientific">Pedobacter nyackensis</name>
    <dbReference type="NCBI Taxonomy" id="475255"/>
    <lineage>
        <taxon>Bacteria</taxon>
        <taxon>Pseudomonadati</taxon>
        <taxon>Bacteroidota</taxon>
        <taxon>Sphingobacteriia</taxon>
        <taxon>Sphingobacteriales</taxon>
        <taxon>Sphingobacteriaceae</taxon>
        <taxon>Pedobacter</taxon>
    </lineage>
</organism>
<evidence type="ECO:0000259" key="3">
    <source>
        <dbReference type="PROSITE" id="PS01031"/>
    </source>
</evidence>
<dbReference type="Pfam" id="PF00011">
    <property type="entry name" value="HSP20"/>
    <property type="match status" value="1"/>
</dbReference>
<proteinExistence type="inferred from homology"/>
<gene>
    <name evidence="4" type="ORF">SAMN04488101_11865</name>
</gene>
<evidence type="ECO:0000313" key="5">
    <source>
        <dbReference type="Proteomes" id="UP000192678"/>
    </source>
</evidence>